<dbReference type="Pfam" id="PF06282">
    <property type="entry name" value="DUF1036"/>
    <property type="match status" value="1"/>
</dbReference>
<dbReference type="PROSITE" id="PS50011">
    <property type="entry name" value="PROTEIN_KINASE_DOM"/>
    <property type="match status" value="1"/>
</dbReference>
<evidence type="ECO:0000313" key="5">
    <source>
        <dbReference type="Proteomes" id="UP000640725"/>
    </source>
</evidence>
<feature type="domain" description="Protein kinase" evidence="3">
    <location>
        <begin position="12"/>
        <end position="300"/>
    </location>
</feature>
<name>A0ABR9U9Z1_9CYAN</name>
<dbReference type="InterPro" id="IPR009380">
    <property type="entry name" value="DUF1036"/>
</dbReference>
<comment type="caution">
    <text evidence="4">The sequence shown here is derived from an EMBL/GenBank/DDBJ whole genome shotgun (WGS) entry which is preliminary data.</text>
</comment>
<sequence>MASYFYGQNQSISLVKQVGQGGEGTVWTTNRRGYLAKIYHKISPDKVKKLELMIKNPPNNPTAGQNHTSISWPTDLIKDHQNRCVGFLMPQITDAKEMICVYLPVSRIKDFPRSNWYCLHIIALNFISIIKEIHDKNYIIGDINTKNILVNERSLVSLIDTDSFQVTDSKTGDVYRCSVGVEGFIPPELIGQDFSKLTQFRSHDRFRLGVMIHYLLFGYHPFMGKWTGSGDPPGQNESISKGYWPYGNNSLLKPSQNTIPIDVVHPKLKKCFLKCFNDGHQSPRSRPSPEDWLKALEVAINDLVVCSKNKNHIYSKHYGRCCWCDRANTLNVDIFPSVQNPIPPKPLRSPSPPPPPPTPTPQPPPRPTPTPQPPRPPSSRHTLKRLQPMWKTAAIISTTIATTLAGLSLFQYYERNQIIKQIEQLRKENNLSSGKWNLSSYSFESELENFSNIINGRNPLISFDLDELMKEMQKKTTSLDNNIGKLQENINNLETVNDDLENENNSLQNAINKLEKYTYVNFCNKTSYSTIEAAFAYWDGTGLRSRGWFSVKSGECSGEVSVAQNYNGNVYVYGMYHRGEREWGSGQYSFCVDIVYGFSISESDKVSCSGSNQKRVTMSAWSVSPGTNTWNLSP</sequence>
<dbReference type="EMBL" id="JADEWU010000014">
    <property type="protein sequence ID" value="MBE9143240.1"/>
    <property type="molecule type" value="Genomic_DNA"/>
</dbReference>
<evidence type="ECO:0000259" key="3">
    <source>
        <dbReference type="PROSITE" id="PS50011"/>
    </source>
</evidence>
<dbReference type="InterPro" id="IPR000719">
    <property type="entry name" value="Prot_kinase_dom"/>
</dbReference>
<keyword evidence="5" id="KW-1185">Reference proteome</keyword>
<organism evidence="4 5">
    <name type="scientific">Planktothrix mougeotii LEGE 06226</name>
    <dbReference type="NCBI Taxonomy" id="1828728"/>
    <lineage>
        <taxon>Bacteria</taxon>
        <taxon>Bacillati</taxon>
        <taxon>Cyanobacteriota</taxon>
        <taxon>Cyanophyceae</taxon>
        <taxon>Oscillatoriophycideae</taxon>
        <taxon>Oscillatoriales</taxon>
        <taxon>Microcoleaceae</taxon>
        <taxon>Planktothrix</taxon>
    </lineage>
</organism>
<feature type="coiled-coil region" evidence="1">
    <location>
        <begin position="469"/>
        <end position="517"/>
    </location>
</feature>
<proteinExistence type="predicted"/>
<dbReference type="Proteomes" id="UP000640725">
    <property type="component" value="Unassembled WGS sequence"/>
</dbReference>
<dbReference type="PANTHER" id="PTHR44167">
    <property type="entry name" value="OVARIAN-SPECIFIC SERINE/THREONINE-PROTEIN KINASE LOK-RELATED"/>
    <property type="match status" value="1"/>
</dbReference>
<evidence type="ECO:0000313" key="4">
    <source>
        <dbReference type="EMBL" id="MBE9143240.1"/>
    </source>
</evidence>
<protein>
    <submittedName>
        <fullName evidence="4">DUF1036 domain-containing protein</fullName>
    </submittedName>
</protein>
<feature type="region of interest" description="Disordered" evidence="2">
    <location>
        <begin position="339"/>
        <end position="382"/>
    </location>
</feature>
<dbReference type="SUPFAM" id="SSF56112">
    <property type="entry name" value="Protein kinase-like (PK-like)"/>
    <property type="match status" value="1"/>
</dbReference>
<accession>A0ABR9U9Z1</accession>
<dbReference type="Pfam" id="PF00069">
    <property type="entry name" value="Pkinase"/>
    <property type="match status" value="1"/>
</dbReference>
<keyword evidence="1" id="KW-0175">Coiled coil</keyword>
<gene>
    <name evidence="4" type="ORF">IQ236_08390</name>
</gene>
<feature type="compositionally biased region" description="Pro residues" evidence="2">
    <location>
        <begin position="341"/>
        <end position="377"/>
    </location>
</feature>
<dbReference type="Gene3D" id="1.10.510.10">
    <property type="entry name" value="Transferase(Phosphotransferase) domain 1"/>
    <property type="match status" value="1"/>
</dbReference>
<evidence type="ECO:0000256" key="2">
    <source>
        <dbReference type="SAM" id="MobiDB-lite"/>
    </source>
</evidence>
<dbReference type="InterPro" id="IPR011009">
    <property type="entry name" value="Kinase-like_dom_sf"/>
</dbReference>
<dbReference type="PANTHER" id="PTHR44167:SF24">
    <property type="entry name" value="SERINE_THREONINE-PROTEIN KINASE CHK2"/>
    <property type="match status" value="1"/>
</dbReference>
<reference evidence="4 5" key="1">
    <citation type="submission" date="2020-10" db="EMBL/GenBank/DDBJ databases">
        <authorList>
            <person name="Castelo-Branco R."/>
            <person name="Eusebio N."/>
            <person name="Adriana R."/>
            <person name="Vieira A."/>
            <person name="Brugerolle De Fraissinette N."/>
            <person name="Rezende De Castro R."/>
            <person name="Schneider M.P."/>
            <person name="Vasconcelos V."/>
            <person name="Leao P.N."/>
        </authorList>
    </citation>
    <scope>NUCLEOTIDE SEQUENCE [LARGE SCALE GENOMIC DNA]</scope>
    <source>
        <strain evidence="4 5">LEGE 06226</strain>
    </source>
</reference>
<evidence type="ECO:0000256" key="1">
    <source>
        <dbReference type="SAM" id="Coils"/>
    </source>
</evidence>
<dbReference type="RefSeq" id="WP_193868845.1">
    <property type="nucleotide sequence ID" value="NZ_JADEWU010000014.1"/>
</dbReference>